<feature type="domain" description="Transketolase-like pyrimidine-binding" evidence="17">
    <location>
        <begin position="348"/>
        <end position="518"/>
    </location>
</feature>
<dbReference type="InterPro" id="IPR005478">
    <property type="entry name" value="Transketolase_bac-like"/>
</dbReference>
<evidence type="ECO:0000256" key="12">
    <source>
        <dbReference type="PIRSR" id="PIRSR605478-1"/>
    </source>
</evidence>
<evidence type="ECO:0000256" key="2">
    <source>
        <dbReference type="ARBA" id="ARBA00001941"/>
    </source>
</evidence>
<feature type="binding site" evidence="14">
    <location>
        <position position="150"/>
    </location>
    <ligand>
        <name>thiamine diphosphate</name>
        <dbReference type="ChEBI" id="CHEBI:58937"/>
    </ligand>
</feature>
<dbReference type="FunFam" id="3.40.50.970:FF:000004">
    <property type="entry name" value="Transketolase"/>
    <property type="match status" value="1"/>
</dbReference>
<keyword evidence="9 14" id="KW-0786">Thiamine pyrophosphate</keyword>
<dbReference type="FunFam" id="3.40.50.970:FF:000003">
    <property type="entry name" value="Transketolase"/>
    <property type="match status" value="1"/>
</dbReference>
<dbReference type="InterPro" id="IPR055152">
    <property type="entry name" value="Transketolase-like_C_2"/>
</dbReference>
<evidence type="ECO:0000256" key="13">
    <source>
        <dbReference type="PIRSR" id="PIRSR605478-2"/>
    </source>
</evidence>
<comment type="cofactor">
    <cofactor evidence="1">
        <name>Ca(2+)</name>
        <dbReference type="ChEBI" id="CHEBI:29108"/>
    </cofactor>
</comment>
<dbReference type="InterPro" id="IPR033247">
    <property type="entry name" value="Transketolase_fam"/>
</dbReference>
<dbReference type="PANTHER" id="PTHR43522:SF2">
    <property type="entry name" value="TRANSKETOLASE 1-RELATED"/>
    <property type="match status" value="1"/>
</dbReference>
<dbReference type="CDD" id="cd07033">
    <property type="entry name" value="TPP_PYR_DXS_TK_like"/>
    <property type="match status" value="1"/>
</dbReference>
<name>A0A8J3AQB8_9BURK</name>
<keyword evidence="7 15" id="KW-0479">Metal-binding</keyword>
<evidence type="ECO:0000256" key="16">
    <source>
        <dbReference type="PIRSR" id="PIRSR605478-5"/>
    </source>
</evidence>
<feature type="binding site" evidence="13">
    <location>
        <position position="254"/>
    </location>
    <ligand>
        <name>substrate</name>
    </ligand>
</feature>
<feature type="binding site" evidence="13">
    <location>
        <position position="462"/>
    </location>
    <ligand>
        <name>substrate</name>
    </ligand>
</feature>
<feature type="binding site" evidence="14">
    <location>
        <position position="254"/>
    </location>
    <ligand>
        <name>thiamine diphosphate</name>
        <dbReference type="ChEBI" id="CHEBI:58937"/>
    </ligand>
</feature>
<feature type="binding site" evidence="13">
    <location>
        <position position="20"/>
    </location>
    <ligand>
        <name>substrate</name>
    </ligand>
</feature>
<comment type="caution">
    <text evidence="18">The sequence shown here is derived from an EMBL/GenBank/DDBJ whole genome shotgun (WGS) entry which is preliminary data.</text>
</comment>
<dbReference type="EMBL" id="BMDI01000001">
    <property type="protein sequence ID" value="GGI18263.1"/>
    <property type="molecule type" value="Genomic_DNA"/>
</dbReference>
<feature type="binding site" evidence="13">
    <location>
        <position position="351"/>
    </location>
    <ligand>
        <name>substrate</name>
    </ligand>
</feature>
<dbReference type="FunFam" id="3.40.50.920:FF:000003">
    <property type="entry name" value="Transketolase"/>
    <property type="match status" value="1"/>
</dbReference>
<evidence type="ECO:0000256" key="14">
    <source>
        <dbReference type="PIRSR" id="PIRSR605478-3"/>
    </source>
</evidence>
<evidence type="ECO:0000256" key="3">
    <source>
        <dbReference type="ARBA" id="ARBA00007131"/>
    </source>
</evidence>
<dbReference type="Pfam" id="PF02779">
    <property type="entry name" value="Transket_pyr"/>
    <property type="match status" value="1"/>
</dbReference>
<dbReference type="InterPro" id="IPR029061">
    <property type="entry name" value="THDP-binding"/>
</dbReference>
<evidence type="ECO:0000256" key="10">
    <source>
        <dbReference type="ARBA" id="ARBA00049473"/>
    </source>
</evidence>
<dbReference type="Proteomes" id="UP000642180">
    <property type="component" value="Unassembled WGS sequence"/>
</dbReference>
<dbReference type="InterPro" id="IPR009014">
    <property type="entry name" value="Transketo_C/PFOR_II"/>
</dbReference>
<feature type="binding site" evidence="15">
    <location>
        <position position="181"/>
    </location>
    <ligand>
        <name>Mg(2+)</name>
        <dbReference type="ChEBI" id="CHEBI:18420"/>
    </ligand>
</feature>
<sequence length="655" mass="70720">MANAIRALAMDAVQKANSGHPGMPMGMAEIAVALWSKHYAHNPADPKWVNRDRFVLSNGHGSMLHYALLHLTGYDLSMDELRNFRQMHSKTPGHPEVDITPGIETTTGPLGQGITNAVGMALAEKLLAAEFNRPNLDIIDHYTYVFLGDGCLMEGISHEACSLAGTLRLSKLIALYDDNGISIDGHVEGWFTDDTPKRFESYGWNVIRAVDGHDVAALDAAIEAAKKSDKPTLICCRTVIGKGSPNMAGTHNVHGAALGDKEIAATREAIGWSDAPFEVAADVYAAWDAKATGAKRQGDWQAKLDNYAKQFPAEAAELARRMKGELPGNLDKAVNEYIAACVEKQETIATRKASQNAIQALAPVLPEFLGGSADLTGSNLTNWKECVAVRGDQAGNHINYGVREFGMSAIMNGIALHGGYIPFGATFLTFSDYSRNALRMAALMKTRSIFVFTHDSIGLGEDGPTHQSVEHVSSLRLIPNLDNWRPCDTVESAVAWEQAVKRSNGPTTLIFSRQNLPFQQRSDEQIANIKRGGYVLRDAKDAKIILIATGSEIELAVKAADELAKHGVAARVVSMPSTDVFDRQDAAYKASVLTKGVPRVAIEAGVTDFWYKYVGLEGGVVGIDTFGESAPAGVLFKHFGFTVENVIATVKKALA</sequence>
<dbReference type="InterPro" id="IPR005474">
    <property type="entry name" value="Transketolase_N"/>
</dbReference>
<comment type="subunit">
    <text evidence="4">Homodimer.</text>
</comment>
<evidence type="ECO:0000313" key="19">
    <source>
        <dbReference type="Proteomes" id="UP000642180"/>
    </source>
</evidence>
<reference evidence="19" key="1">
    <citation type="journal article" date="2019" name="Int. J. Syst. Evol. Microbiol.">
        <title>The Global Catalogue of Microorganisms (GCM) 10K type strain sequencing project: providing services to taxonomists for standard genome sequencing and annotation.</title>
        <authorList>
            <consortium name="The Broad Institute Genomics Platform"/>
            <consortium name="The Broad Institute Genome Sequencing Center for Infectious Disease"/>
            <person name="Wu L."/>
            <person name="Ma J."/>
        </authorList>
    </citation>
    <scope>NUCLEOTIDE SEQUENCE [LARGE SCALE GENOMIC DNA]</scope>
    <source>
        <strain evidence="19">CCM 2767</strain>
    </source>
</reference>
<feature type="binding site" evidence="14">
    <location>
        <position position="179"/>
    </location>
    <ligand>
        <name>thiamine diphosphate</name>
        <dbReference type="ChEBI" id="CHEBI:58937"/>
    </ligand>
</feature>
<evidence type="ECO:0000313" key="18">
    <source>
        <dbReference type="EMBL" id="GGI18263.1"/>
    </source>
</evidence>
<feature type="binding site" evidence="15">
    <location>
        <position position="149"/>
    </location>
    <ligand>
        <name>Mg(2+)</name>
        <dbReference type="ChEBI" id="CHEBI:18420"/>
    </ligand>
</feature>
<evidence type="ECO:0000256" key="1">
    <source>
        <dbReference type="ARBA" id="ARBA00001913"/>
    </source>
</evidence>
<evidence type="ECO:0000256" key="5">
    <source>
        <dbReference type="ARBA" id="ARBA00013152"/>
    </source>
</evidence>
<dbReference type="NCBIfam" id="TIGR00232">
    <property type="entry name" value="tktlase_bact"/>
    <property type="match status" value="1"/>
</dbReference>
<feature type="binding site" evidence="13">
    <location>
        <position position="454"/>
    </location>
    <ligand>
        <name>substrate</name>
    </ligand>
</feature>
<dbReference type="InterPro" id="IPR049557">
    <property type="entry name" value="Transketolase_CS"/>
</dbReference>
<dbReference type="PROSITE" id="PS00801">
    <property type="entry name" value="TRANSKETOLASE_1"/>
    <property type="match status" value="1"/>
</dbReference>
<feature type="site" description="Important for catalytic activity" evidence="16">
    <location>
        <position position="254"/>
    </location>
</feature>
<evidence type="ECO:0000256" key="9">
    <source>
        <dbReference type="ARBA" id="ARBA00023052"/>
    </source>
</evidence>
<evidence type="ECO:0000256" key="15">
    <source>
        <dbReference type="PIRSR" id="PIRSR605478-4"/>
    </source>
</evidence>
<comment type="cofactor">
    <cofactor evidence="15">
        <name>Mg(2+)</name>
        <dbReference type="ChEBI" id="CHEBI:18420"/>
    </cofactor>
    <text evidence="15">Binds 1 Mg(2+) ion per subunit. Can also utilize other divalent metal cations, such as Ca(2+), Mn(2+) and Co(2+).</text>
</comment>
<dbReference type="Pfam" id="PF00456">
    <property type="entry name" value="Transketolase_N"/>
    <property type="match status" value="1"/>
</dbReference>
<gene>
    <name evidence="18" type="primary">tktA</name>
    <name evidence="18" type="ORF">GCM10008066_13130</name>
</gene>
<accession>A0A8J3AQB8</accession>
<evidence type="ECO:0000256" key="4">
    <source>
        <dbReference type="ARBA" id="ARBA00011738"/>
    </source>
</evidence>
<dbReference type="AlphaFoldDB" id="A0A8J3AQB8"/>
<evidence type="ECO:0000256" key="6">
    <source>
        <dbReference type="ARBA" id="ARBA00022679"/>
    </source>
</evidence>
<comment type="cofactor">
    <cofactor evidence="2">
        <name>Co(2+)</name>
        <dbReference type="ChEBI" id="CHEBI:48828"/>
    </cofactor>
</comment>
<keyword evidence="6" id="KW-0808">Transferase</keyword>
<dbReference type="CDD" id="cd02012">
    <property type="entry name" value="TPP_TK"/>
    <property type="match status" value="1"/>
</dbReference>
<feature type="binding site" evidence="13">
    <location>
        <position position="513"/>
    </location>
    <ligand>
        <name>substrate</name>
    </ligand>
</feature>
<dbReference type="Gene3D" id="3.40.50.920">
    <property type="match status" value="1"/>
</dbReference>
<dbReference type="PANTHER" id="PTHR43522">
    <property type="entry name" value="TRANSKETOLASE"/>
    <property type="match status" value="1"/>
</dbReference>
<organism evidence="18 19">
    <name type="scientific">Oxalicibacterium faecigallinarum</name>
    <dbReference type="NCBI Taxonomy" id="573741"/>
    <lineage>
        <taxon>Bacteria</taxon>
        <taxon>Pseudomonadati</taxon>
        <taxon>Pseudomonadota</taxon>
        <taxon>Betaproteobacteria</taxon>
        <taxon>Burkholderiales</taxon>
        <taxon>Oxalobacteraceae</taxon>
        <taxon>Oxalicibacterium</taxon>
    </lineage>
</organism>
<dbReference type="GO" id="GO:0046872">
    <property type="term" value="F:metal ion binding"/>
    <property type="evidence" value="ECO:0007669"/>
    <property type="project" value="UniProtKB-KW"/>
</dbReference>
<dbReference type="Pfam" id="PF22613">
    <property type="entry name" value="Transketolase_C_1"/>
    <property type="match status" value="1"/>
</dbReference>
<evidence type="ECO:0000256" key="7">
    <source>
        <dbReference type="ARBA" id="ARBA00022723"/>
    </source>
</evidence>
<comment type="similarity">
    <text evidence="3">Belongs to the transketolase family.</text>
</comment>
<dbReference type="EC" id="2.2.1.1" evidence="5 11"/>
<feature type="active site" description="Proton donor" evidence="12">
    <location>
        <position position="404"/>
    </location>
</feature>
<evidence type="ECO:0000256" key="8">
    <source>
        <dbReference type="ARBA" id="ARBA00022842"/>
    </source>
</evidence>
<keyword evidence="19" id="KW-1185">Reference proteome</keyword>
<feature type="binding site" evidence="13">
    <location>
        <position position="378"/>
    </location>
    <ligand>
        <name>substrate</name>
    </ligand>
</feature>
<dbReference type="SUPFAM" id="SSF52922">
    <property type="entry name" value="TK C-terminal domain-like"/>
    <property type="match status" value="1"/>
</dbReference>
<feature type="binding site" evidence="14">
    <location>
        <position position="60"/>
    </location>
    <ligand>
        <name>thiamine diphosphate</name>
        <dbReference type="ChEBI" id="CHEBI:58937"/>
    </ligand>
</feature>
<keyword evidence="8 15" id="KW-0460">Magnesium</keyword>
<dbReference type="InterPro" id="IPR005475">
    <property type="entry name" value="Transketolase-like_Pyr-bd"/>
</dbReference>
<dbReference type="SUPFAM" id="SSF52518">
    <property type="entry name" value="Thiamin diphosphate-binding fold (THDP-binding)"/>
    <property type="match status" value="2"/>
</dbReference>
<feature type="binding site" evidence="14">
    <location>
        <begin position="108"/>
        <end position="110"/>
    </location>
    <ligand>
        <name>thiamine diphosphate</name>
        <dbReference type="ChEBI" id="CHEBI:58937"/>
    </ligand>
</feature>
<dbReference type="Gene3D" id="3.40.50.970">
    <property type="match status" value="2"/>
</dbReference>
<comment type="cofactor">
    <cofactor evidence="14">
        <name>thiamine diphosphate</name>
        <dbReference type="ChEBI" id="CHEBI:58937"/>
    </cofactor>
    <text evidence="14">Binds 1 thiamine pyrophosphate per subunit. During the reaction, the substrate forms a covalent intermediate with the cofactor.</text>
</comment>
<evidence type="ECO:0000259" key="17">
    <source>
        <dbReference type="SMART" id="SM00861"/>
    </source>
</evidence>
<comment type="catalytic activity">
    <reaction evidence="10">
        <text>D-sedoheptulose 7-phosphate + D-glyceraldehyde 3-phosphate = aldehydo-D-ribose 5-phosphate + D-xylulose 5-phosphate</text>
        <dbReference type="Rhea" id="RHEA:10508"/>
        <dbReference type="ChEBI" id="CHEBI:57483"/>
        <dbReference type="ChEBI" id="CHEBI:57737"/>
        <dbReference type="ChEBI" id="CHEBI:58273"/>
        <dbReference type="ChEBI" id="CHEBI:59776"/>
        <dbReference type="EC" id="2.2.1.1"/>
    </reaction>
</comment>
<feature type="binding site" evidence="15">
    <location>
        <position position="179"/>
    </location>
    <ligand>
        <name>Mg(2+)</name>
        <dbReference type="ChEBI" id="CHEBI:18420"/>
    </ligand>
</feature>
<dbReference type="GO" id="GO:0005829">
    <property type="term" value="C:cytosol"/>
    <property type="evidence" value="ECO:0007669"/>
    <property type="project" value="TreeGrafter"/>
</dbReference>
<feature type="binding site" evidence="14">
    <location>
        <position position="430"/>
    </location>
    <ligand>
        <name>thiamine diphosphate</name>
        <dbReference type="ChEBI" id="CHEBI:58937"/>
    </ligand>
</feature>
<proteinExistence type="inferred from homology"/>
<dbReference type="SMART" id="SM00861">
    <property type="entry name" value="Transket_pyr"/>
    <property type="match status" value="1"/>
</dbReference>
<dbReference type="GO" id="GO:0004802">
    <property type="term" value="F:transketolase activity"/>
    <property type="evidence" value="ECO:0007669"/>
    <property type="project" value="UniProtKB-UniRule"/>
</dbReference>
<feature type="binding site" evidence="13">
    <location>
        <position position="466"/>
    </location>
    <ligand>
        <name>substrate</name>
    </ligand>
</feature>
<feature type="site" description="Important for catalytic activity" evidence="16">
    <location>
        <position position="20"/>
    </location>
</feature>
<protein>
    <recommendedName>
        <fullName evidence="5 11">Transketolase</fullName>
        <ecNumber evidence="5 11">2.2.1.1</ecNumber>
    </recommendedName>
</protein>
<dbReference type="GO" id="GO:0009052">
    <property type="term" value="P:pentose-phosphate shunt, non-oxidative branch"/>
    <property type="evidence" value="ECO:0007669"/>
    <property type="project" value="UniProtKB-ARBA"/>
</dbReference>
<evidence type="ECO:0000256" key="11">
    <source>
        <dbReference type="NCBIfam" id="TIGR00232"/>
    </source>
</evidence>